<dbReference type="PIRSF" id="PIRSF009141">
    <property type="entry name" value="UCP009141"/>
    <property type="match status" value="1"/>
</dbReference>
<feature type="transmembrane region" description="Helical" evidence="1">
    <location>
        <begin position="271"/>
        <end position="290"/>
    </location>
</feature>
<name>A0A432LT11_9GAMM</name>
<reference evidence="2 3" key="1">
    <citation type="submission" date="2018-12" db="EMBL/GenBank/DDBJ databases">
        <title>Dyella dinghuensis sp. nov. DHOA06 and Dyella choica sp. nov. 4M-K27, isolated from forest soil.</title>
        <authorList>
            <person name="Qiu L.-H."/>
            <person name="Gao Z.-H."/>
        </authorList>
    </citation>
    <scope>NUCLEOTIDE SEQUENCE [LARGE SCALE GENOMIC DNA]</scope>
    <source>
        <strain evidence="2 3">DHOA06</strain>
    </source>
</reference>
<evidence type="ECO:0000313" key="2">
    <source>
        <dbReference type="EMBL" id="RUL64019.1"/>
    </source>
</evidence>
<feature type="transmembrane region" description="Helical" evidence="1">
    <location>
        <begin position="81"/>
        <end position="100"/>
    </location>
</feature>
<dbReference type="AlphaFoldDB" id="A0A432LT11"/>
<feature type="transmembrane region" description="Helical" evidence="1">
    <location>
        <begin position="176"/>
        <end position="196"/>
    </location>
</feature>
<evidence type="ECO:0000313" key="3">
    <source>
        <dbReference type="Proteomes" id="UP000267077"/>
    </source>
</evidence>
<dbReference type="Proteomes" id="UP000267077">
    <property type="component" value="Unassembled WGS sequence"/>
</dbReference>
<protein>
    <submittedName>
        <fullName evidence="2">DUF817 domain-containing protein</fullName>
    </submittedName>
</protein>
<feature type="transmembrane region" description="Helical" evidence="1">
    <location>
        <begin position="231"/>
        <end position="251"/>
    </location>
</feature>
<accession>A0A432LT11</accession>
<feature type="transmembrane region" description="Helical" evidence="1">
    <location>
        <begin position="202"/>
        <end position="219"/>
    </location>
</feature>
<feature type="transmembrane region" description="Helical" evidence="1">
    <location>
        <begin position="112"/>
        <end position="134"/>
    </location>
</feature>
<proteinExistence type="predicted"/>
<organism evidence="2 3">
    <name type="scientific">Dyella dinghuensis</name>
    <dbReference type="NCBI Taxonomy" id="1920169"/>
    <lineage>
        <taxon>Bacteria</taxon>
        <taxon>Pseudomonadati</taxon>
        <taxon>Pseudomonadota</taxon>
        <taxon>Gammaproteobacteria</taxon>
        <taxon>Lysobacterales</taxon>
        <taxon>Rhodanobacteraceae</taxon>
        <taxon>Dyella</taxon>
    </lineage>
</organism>
<keyword evidence="1" id="KW-0472">Membrane</keyword>
<keyword evidence="3" id="KW-1185">Reference proteome</keyword>
<feature type="transmembrane region" description="Helical" evidence="1">
    <location>
        <begin position="57"/>
        <end position="75"/>
    </location>
</feature>
<sequence length="306" mass="34981">MPRESSMDGAVTAKSRRGPQGVIRRWDARIGRWARSRGRVAIALHELVCFGVKQASACLFGACMISLLWLTWAFYPRDAWLPRYDFLTLAALTIQCVLIATRLESRDEAKVILMFHLVGTVMEVFKTSVGSWVYPEASFLRLGGVPLFSGFMYASIGSYIARAWRLFDFRFTHHPSFAATVWLAMAIYVNFFTHHFFPDARWLLFVAVAVLFGRTWVYFRIRRVHRRMPLLLGFVLVATFIWFAENIGTFTAAWRYPAQRHAWSMVPLSKLGAWLLLMIISYVMVSAIAMHRTTPSPARRGGLGRG</sequence>
<feature type="transmembrane region" description="Helical" evidence="1">
    <location>
        <begin position="146"/>
        <end position="164"/>
    </location>
</feature>
<keyword evidence="1" id="KW-1133">Transmembrane helix</keyword>
<gene>
    <name evidence="2" type="ORF">EKH79_08120</name>
</gene>
<dbReference type="Pfam" id="PF05675">
    <property type="entry name" value="DUF817"/>
    <property type="match status" value="1"/>
</dbReference>
<comment type="caution">
    <text evidence="2">The sequence shown here is derived from an EMBL/GenBank/DDBJ whole genome shotgun (WGS) entry which is preliminary data.</text>
</comment>
<dbReference type="EMBL" id="RYZR01000005">
    <property type="protein sequence ID" value="RUL64019.1"/>
    <property type="molecule type" value="Genomic_DNA"/>
</dbReference>
<evidence type="ECO:0000256" key="1">
    <source>
        <dbReference type="SAM" id="Phobius"/>
    </source>
</evidence>
<dbReference type="InterPro" id="IPR008535">
    <property type="entry name" value="DUF817"/>
</dbReference>
<dbReference type="OrthoDB" id="1550598at2"/>
<keyword evidence="1" id="KW-0812">Transmembrane</keyword>